<dbReference type="Pfam" id="PF00392">
    <property type="entry name" value="GntR"/>
    <property type="match status" value="1"/>
</dbReference>
<name>A0A243RTR4_9ACTN</name>
<sequence>MNMSHLIDKWQSIDGTVVHARAYRITRRHNGRVGSEDLDQFAVLVRDRLRLRQGREPAGRRLAGALTDLAEIGALTPGTRLPSERDLAQAVGLSRGTVAAAFNALCDEGLCERRHGSGTYLLQAPSFTGLLNAGAVLADLSTSVVPDPSHLVLPPLDPAELMRTPSGHGYDTRGDPRLRAMLGGDVLVTGGAQHGIDLAVRVLLRPGDRVLVDDPTYGGALTILGRAGAHTVPVDLADPGSVGAAIARHRPALVYVVSVGNPTGAVPDLRHVAELARAQDVTIVEDRTLAELVYEGEPPAPLATVHPYGTVTVNSLSKVLWGGLRLGWLEAAEPLLARLTEAKQESDLATSAVSQRLAAELLERNPVAPWRAELARRRDHFTAALAARLPGWTWTPPSGGLSLWTRLPGVDTDRFAALTRRYGVAVAPGSLFSADGRHRDHLRLSFALPPELLDQAVTGLVRAWEERD</sequence>
<dbReference type="InterPro" id="IPR015422">
    <property type="entry name" value="PyrdxlP-dep_Trfase_small"/>
</dbReference>
<evidence type="ECO:0000256" key="3">
    <source>
        <dbReference type="ARBA" id="ARBA00023015"/>
    </source>
</evidence>
<dbReference type="InterPro" id="IPR051446">
    <property type="entry name" value="HTH_trans_reg/aminotransferase"/>
</dbReference>
<keyword evidence="2" id="KW-0663">Pyridoxal phosphate</keyword>
<dbReference type="SMART" id="SM00345">
    <property type="entry name" value="HTH_GNTR"/>
    <property type="match status" value="1"/>
</dbReference>
<dbReference type="Proteomes" id="UP000194761">
    <property type="component" value="Unassembled WGS sequence"/>
</dbReference>
<reference evidence="7 8" key="1">
    <citation type="submission" date="2017-05" db="EMBL/GenBank/DDBJ databases">
        <title>Biotechnological potential of actinobacteria isolated from South African environments.</title>
        <authorList>
            <person name="Le Roes-Hill M."/>
            <person name="Prins A."/>
            <person name="Durrell K.A."/>
        </authorList>
    </citation>
    <scope>NUCLEOTIDE SEQUENCE [LARGE SCALE GENOMIC DNA]</scope>
    <source>
        <strain evidence="7">M26</strain>
    </source>
</reference>
<dbReference type="Gene3D" id="3.90.1150.10">
    <property type="entry name" value="Aspartate Aminotransferase, domain 1"/>
    <property type="match status" value="1"/>
</dbReference>
<keyword evidence="3" id="KW-0805">Transcription regulation</keyword>
<dbReference type="InterPro" id="IPR015424">
    <property type="entry name" value="PyrdxlP-dep_Trfase"/>
</dbReference>
<dbReference type="SUPFAM" id="SSF53383">
    <property type="entry name" value="PLP-dependent transferases"/>
    <property type="match status" value="1"/>
</dbReference>
<keyword evidence="5" id="KW-0804">Transcription</keyword>
<dbReference type="Pfam" id="PF00155">
    <property type="entry name" value="Aminotran_1_2"/>
    <property type="match status" value="1"/>
</dbReference>
<dbReference type="InterPro" id="IPR036390">
    <property type="entry name" value="WH_DNA-bd_sf"/>
</dbReference>
<dbReference type="InterPro" id="IPR036388">
    <property type="entry name" value="WH-like_DNA-bd_sf"/>
</dbReference>
<dbReference type="SUPFAM" id="SSF46785">
    <property type="entry name" value="Winged helix' DNA-binding domain"/>
    <property type="match status" value="1"/>
</dbReference>
<dbReference type="Gene3D" id="3.40.640.10">
    <property type="entry name" value="Type I PLP-dependent aspartate aminotransferase-like (Major domain)"/>
    <property type="match status" value="1"/>
</dbReference>
<evidence type="ECO:0000256" key="1">
    <source>
        <dbReference type="ARBA" id="ARBA00005384"/>
    </source>
</evidence>
<keyword evidence="8" id="KW-1185">Reference proteome</keyword>
<keyword evidence="4" id="KW-0238">DNA-binding</keyword>
<dbReference type="InterPro" id="IPR004839">
    <property type="entry name" value="Aminotransferase_I/II_large"/>
</dbReference>
<comment type="caution">
    <text evidence="7">The sequence shown here is derived from an EMBL/GenBank/DDBJ whole genome shotgun (WGS) entry which is preliminary data.</text>
</comment>
<protein>
    <submittedName>
        <fullName evidence="7">GntR family transcriptional regulator</fullName>
    </submittedName>
</protein>
<evidence type="ECO:0000256" key="2">
    <source>
        <dbReference type="ARBA" id="ARBA00022898"/>
    </source>
</evidence>
<dbReference type="GO" id="GO:0003677">
    <property type="term" value="F:DNA binding"/>
    <property type="evidence" value="ECO:0007669"/>
    <property type="project" value="UniProtKB-KW"/>
</dbReference>
<feature type="domain" description="HTH gntR-type" evidence="6">
    <location>
        <begin position="56"/>
        <end position="124"/>
    </location>
</feature>
<dbReference type="Gene3D" id="1.10.10.10">
    <property type="entry name" value="Winged helix-like DNA-binding domain superfamily/Winged helix DNA-binding domain"/>
    <property type="match status" value="1"/>
</dbReference>
<dbReference type="CDD" id="cd00609">
    <property type="entry name" value="AAT_like"/>
    <property type="match status" value="1"/>
</dbReference>
<comment type="similarity">
    <text evidence="1">In the C-terminal section; belongs to the class-I pyridoxal-phosphate-dependent aminotransferase family.</text>
</comment>
<dbReference type="CDD" id="cd07377">
    <property type="entry name" value="WHTH_GntR"/>
    <property type="match status" value="1"/>
</dbReference>
<evidence type="ECO:0000313" key="7">
    <source>
        <dbReference type="EMBL" id="OUC98430.1"/>
    </source>
</evidence>
<organism evidence="7 8">
    <name type="scientific">Streptosporangium minutum</name>
    <dbReference type="NCBI Taxonomy" id="569862"/>
    <lineage>
        <taxon>Bacteria</taxon>
        <taxon>Bacillati</taxon>
        <taxon>Actinomycetota</taxon>
        <taxon>Actinomycetes</taxon>
        <taxon>Streptosporangiales</taxon>
        <taxon>Streptosporangiaceae</taxon>
        <taxon>Streptosporangium</taxon>
    </lineage>
</organism>
<dbReference type="PANTHER" id="PTHR46577">
    <property type="entry name" value="HTH-TYPE TRANSCRIPTIONAL REGULATORY PROTEIN GABR"/>
    <property type="match status" value="1"/>
</dbReference>
<dbReference type="InterPro" id="IPR015421">
    <property type="entry name" value="PyrdxlP-dep_Trfase_major"/>
</dbReference>
<dbReference type="PANTHER" id="PTHR46577:SF2">
    <property type="entry name" value="TRANSCRIPTIONAL REGULATORY PROTEIN"/>
    <property type="match status" value="1"/>
</dbReference>
<evidence type="ECO:0000313" key="8">
    <source>
        <dbReference type="Proteomes" id="UP000194761"/>
    </source>
</evidence>
<evidence type="ECO:0000256" key="4">
    <source>
        <dbReference type="ARBA" id="ARBA00023125"/>
    </source>
</evidence>
<proteinExistence type="inferred from homology"/>
<dbReference type="InterPro" id="IPR000524">
    <property type="entry name" value="Tscrpt_reg_HTH_GntR"/>
</dbReference>
<dbReference type="PROSITE" id="PS50949">
    <property type="entry name" value="HTH_GNTR"/>
    <property type="match status" value="1"/>
</dbReference>
<dbReference type="AlphaFoldDB" id="A0A243RTR4"/>
<dbReference type="GO" id="GO:0030170">
    <property type="term" value="F:pyridoxal phosphate binding"/>
    <property type="evidence" value="ECO:0007669"/>
    <property type="project" value="InterPro"/>
</dbReference>
<dbReference type="EMBL" id="NGFP01000021">
    <property type="protein sequence ID" value="OUC98430.1"/>
    <property type="molecule type" value="Genomic_DNA"/>
</dbReference>
<dbReference type="GO" id="GO:0003700">
    <property type="term" value="F:DNA-binding transcription factor activity"/>
    <property type="evidence" value="ECO:0007669"/>
    <property type="project" value="InterPro"/>
</dbReference>
<evidence type="ECO:0000256" key="5">
    <source>
        <dbReference type="ARBA" id="ARBA00023163"/>
    </source>
</evidence>
<dbReference type="PRINTS" id="PR00035">
    <property type="entry name" value="HTHGNTR"/>
</dbReference>
<gene>
    <name evidence="7" type="ORF">CA984_07260</name>
</gene>
<accession>A0A243RTR4</accession>
<evidence type="ECO:0000259" key="6">
    <source>
        <dbReference type="PROSITE" id="PS50949"/>
    </source>
</evidence>